<evidence type="ECO:0000313" key="5">
    <source>
        <dbReference type="EMBL" id="KAF3076631.1"/>
    </source>
</evidence>
<dbReference type="PRINTS" id="PR00080">
    <property type="entry name" value="SDRFAMILY"/>
</dbReference>
<dbReference type="GO" id="GO:0006654">
    <property type="term" value="P:phosphatidic acid biosynthetic process"/>
    <property type="evidence" value="ECO:0007669"/>
    <property type="project" value="TreeGrafter"/>
</dbReference>
<dbReference type="PRINTS" id="PR00081">
    <property type="entry name" value="GDHRDH"/>
</dbReference>
<accession>A0A9P4XPC0</accession>
<dbReference type="Gene3D" id="3.40.50.720">
    <property type="entry name" value="NAD(P)-binding Rossmann-like Domain"/>
    <property type="match status" value="1"/>
</dbReference>
<keyword evidence="2" id="KW-0521">NADP</keyword>
<dbReference type="PANTHER" id="PTHR44169:SF6">
    <property type="entry name" value="NADPH-DEPENDENT 1-ACYLDIHYDROXYACETONE PHOSPHATE REDUCTASE"/>
    <property type="match status" value="1"/>
</dbReference>
<proteinExistence type="inferred from homology"/>
<dbReference type="GO" id="GO:0005811">
    <property type="term" value="C:lipid droplet"/>
    <property type="evidence" value="ECO:0007669"/>
    <property type="project" value="TreeGrafter"/>
</dbReference>
<dbReference type="GO" id="GO:0004806">
    <property type="term" value="F:triacylglycerol lipase activity"/>
    <property type="evidence" value="ECO:0007669"/>
    <property type="project" value="TreeGrafter"/>
</dbReference>
<dbReference type="GO" id="GO:0005783">
    <property type="term" value="C:endoplasmic reticulum"/>
    <property type="evidence" value="ECO:0007669"/>
    <property type="project" value="TreeGrafter"/>
</dbReference>
<evidence type="ECO:0000256" key="1">
    <source>
        <dbReference type="ARBA" id="ARBA00006484"/>
    </source>
</evidence>
<dbReference type="EMBL" id="QLNT01000002">
    <property type="protein sequence ID" value="KAF3076631.1"/>
    <property type="molecule type" value="Genomic_DNA"/>
</dbReference>
<dbReference type="InterPro" id="IPR036291">
    <property type="entry name" value="NAD(P)-bd_dom_sf"/>
</dbReference>
<dbReference type="Pfam" id="PF00106">
    <property type="entry name" value="adh_short"/>
    <property type="match status" value="1"/>
</dbReference>
<dbReference type="GO" id="GO:0019433">
    <property type="term" value="P:triglyceride catabolic process"/>
    <property type="evidence" value="ECO:0007669"/>
    <property type="project" value="TreeGrafter"/>
</dbReference>
<dbReference type="SUPFAM" id="SSF51735">
    <property type="entry name" value="NAD(P)-binding Rossmann-fold domains"/>
    <property type="match status" value="1"/>
</dbReference>
<dbReference type="PROSITE" id="PS00061">
    <property type="entry name" value="ADH_SHORT"/>
    <property type="match status" value="1"/>
</dbReference>
<dbReference type="GO" id="GO:0000140">
    <property type="term" value="F:acylglycerone-phosphate reductase (NADP+) activity"/>
    <property type="evidence" value="ECO:0007669"/>
    <property type="project" value="TreeGrafter"/>
</dbReference>
<evidence type="ECO:0000313" key="6">
    <source>
        <dbReference type="Proteomes" id="UP000801864"/>
    </source>
</evidence>
<evidence type="ECO:0000256" key="2">
    <source>
        <dbReference type="ARBA" id="ARBA00022857"/>
    </source>
</evidence>
<gene>
    <name evidence="5" type="ORF">CFAM422_001695</name>
</gene>
<organism evidence="5 6">
    <name type="scientific">Trichoderma lentiforme</name>
    <dbReference type="NCBI Taxonomy" id="1567552"/>
    <lineage>
        <taxon>Eukaryota</taxon>
        <taxon>Fungi</taxon>
        <taxon>Dikarya</taxon>
        <taxon>Ascomycota</taxon>
        <taxon>Pezizomycotina</taxon>
        <taxon>Sordariomycetes</taxon>
        <taxon>Hypocreomycetidae</taxon>
        <taxon>Hypocreales</taxon>
        <taxon>Hypocreaceae</taxon>
        <taxon>Trichoderma</taxon>
    </lineage>
</organism>
<dbReference type="InterPro" id="IPR002347">
    <property type="entry name" value="SDR_fam"/>
</dbReference>
<dbReference type="InterPro" id="IPR020904">
    <property type="entry name" value="Sc_DH/Rdtase_CS"/>
</dbReference>
<comment type="similarity">
    <text evidence="1 4">Belongs to the short-chain dehydrogenases/reductases (SDR) family.</text>
</comment>
<name>A0A9P4XPC0_9HYPO</name>
<dbReference type="PANTHER" id="PTHR44169">
    <property type="entry name" value="NADPH-DEPENDENT 1-ACYLDIHYDROXYACETONE PHOSPHATE REDUCTASE"/>
    <property type="match status" value="1"/>
</dbReference>
<dbReference type="AlphaFoldDB" id="A0A9P4XPC0"/>
<dbReference type="CDD" id="cd05374">
    <property type="entry name" value="17beta-HSD-like_SDR_c"/>
    <property type="match status" value="1"/>
</dbReference>
<evidence type="ECO:0000256" key="3">
    <source>
        <dbReference type="ARBA" id="ARBA00023002"/>
    </source>
</evidence>
<keyword evidence="6" id="KW-1185">Reference proteome</keyword>
<keyword evidence="3" id="KW-0560">Oxidoreductase</keyword>
<reference evidence="5 6" key="1">
    <citation type="submission" date="2018-06" db="EMBL/GenBank/DDBJ databases">
        <title>Genome analysis of cellulolytic fungus Trichoderma lentiforme CFAM-422.</title>
        <authorList>
            <person name="Steindorff A.S."/>
            <person name="Formighieri E.F."/>
            <person name="Midorikawa G.E.O."/>
            <person name="Tamietti M.S."/>
            <person name="Ramos E.Z."/>
            <person name="Silva A.S."/>
            <person name="Bon E.P.S."/>
            <person name="Mendes T.D."/>
            <person name="Damaso M.C.T."/>
            <person name="Favaro L.C.L."/>
        </authorList>
    </citation>
    <scope>NUCLEOTIDE SEQUENCE [LARGE SCALE GENOMIC DNA]</scope>
    <source>
        <strain evidence="5 6">CFAM-422</strain>
    </source>
</reference>
<protein>
    <submittedName>
        <fullName evidence="5">NADPH-dependent 1-acyldihydroxyacetone phosphate reductase</fullName>
    </submittedName>
</protein>
<dbReference type="Proteomes" id="UP000801864">
    <property type="component" value="Unassembled WGS sequence"/>
</dbReference>
<sequence>MSPKSVLITGCSDGGIGAGLALSFQKHGWKVFATTRNISKMTSLANLPNVQLLALDVTSSLSIEAAVEAVKKETGGSLDCLCNNAGALMMMPVLDTDEEEARKMFDVNLWGPLAMIKVFSPLIIKAKGTIANTGSIAGYLNVPFGGAYAASKSAVMILSETLRLEMASFGVKVLTVVTGVVNSNLGSENTGFQLPSTSLYKGAEEAIRERALGGGGAKMSTEEYCEKYVKAVERESRGQVWIGNSTTAVKWGKHLPPSVIVSSTRILDGFMRKPTDIAGFFGFSRNWTRPSLMLRFGTVDARHNTY</sequence>
<comment type="caution">
    <text evidence="5">The sequence shown here is derived from an EMBL/GenBank/DDBJ whole genome shotgun (WGS) entry which is preliminary data.</text>
</comment>
<evidence type="ECO:0000256" key="4">
    <source>
        <dbReference type="RuleBase" id="RU000363"/>
    </source>
</evidence>